<dbReference type="Pfam" id="PF01042">
    <property type="entry name" value="Ribonuc_L-PSP"/>
    <property type="match status" value="1"/>
</dbReference>
<dbReference type="OrthoDB" id="9803101at2"/>
<gene>
    <name evidence="1" type="ORF">AOQ71_21670</name>
</gene>
<dbReference type="STRING" id="989370.AOQ71_21670"/>
<dbReference type="InterPro" id="IPR035709">
    <property type="entry name" value="YoaB-like"/>
</dbReference>
<comment type="caution">
    <text evidence="1">The sequence shown here is derived from an EMBL/GenBank/DDBJ whole genome shotgun (WGS) entry which is preliminary data.</text>
</comment>
<keyword evidence="2" id="KW-1185">Reference proteome</keyword>
<dbReference type="AlphaFoldDB" id="A0A0R3DKS6"/>
<dbReference type="RefSeq" id="WP_057750706.1">
    <property type="nucleotide sequence ID" value="NZ_LJYG01000091.1"/>
</dbReference>
<dbReference type="PANTHER" id="PTHR47328">
    <property type="match status" value="1"/>
</dbReference>
<evidence type="ECO:0008006" key="3">
    <source>
        <dbReference type="Google" id="ProtNLM"/>
    </source>
</evidence>
<dbReference type="PANTHER" id="PTHR47328:SF1">
    <property type="entry name" value="RUTC FAMILY PROTEIN YOAB"/>
    <property type="match status" value="1"/>
</dbReference>
<protein>
    <recommendedName>
        <fullName evidence="3">Cytochrome C2</fullName>
    </recommendedName>
</protein>
<reference evidence="1 2" key="1">
    <citation type="submission" date="2015-09" db="EMBL/GenBank/DDBJ databases">
        <title>Draft Genome Sequence of Bradyrhizobium manausense Strain BR 3351T, a Novel Symbiotic Nitrogen-Fixing Alphaproteobacterium Isolated from Brazilian Amazon Rain Forest.</title>
        <authorList>
            <person name="De Araujo J.L."/>
            <person name="Zilli J.E."/>
        </authorList>
    </citation>
    <scope>NUCLEOTIDE SEQUENCE [LARGE SCALE GENOMIC DNA]</scope>
    <source>
        <strain evidence="1 2">BR3351</strain>
    </source>
</reference>
<proteinExistence type="predicted"/>
<dbReference type="SUPFAM" id="SSF55298">
    <property type="entry name" value="YjgF-like"/>
    <property type="match status" value="1"/>
</dbReference>
<dbReference type="Proteomes" id="UP000051936">
    <property type="component" value="Unassembled WGS sequence"/>
</dbReference>
<dbReference type="InterPro" id="IPR006175">
    <property type="entry name" value="YjgF/YER057c/UK114"/>
</dbReference>
<evidence type="ECO:0000313" key="1">
    <source>
        <dbReference type="EMBL" id="KRQ08990.1"/>
    </source>
</evidence>
<dbReference type="CDD" id="cd06150">
    <property type="entry name" value="YjgF_YER057c_UK114_like_2"/>
    <property type="match status" value="1"/>
</dbReference>
<dbReference type="Gene3D" id="3.30.1330.40">
    <property type="entry name" value="RutC-like"/>
    <property type="match status" value="1"/>
</dbReference>
<sequence>MTTTIERFETGPRMSRIVRHNGLAYLCGQTAASGVGDVAQQTQEALARVDGLLARAGTDKTRILSALIHLRSMSDFRSMNTVWEAWMPIGAAPARTTVGAALAAPELPVEVSIVAVANGTVASPAGG</sequence>
<accession>A0A0R3DKS6</accession>
<organism evidence="1 2">
    <name type="scientific">Bradyrhizobium manausense</name>
    <dbReference type="NCBI Taxonomy" id="989370"/>
    <lineage>
        <taxon>Bacteria</taxon>
        <taxon>Pseudomonadati</taxon>
        <taxon>Pseudomonadota</taxon>
        <taxon>Alphaproteobacteria</taxon>
        <taxon>Hyphomicrobiales</taxon>
        <taxon>Nitrobacteraceae</taxon>
        <taxon>Bradyrhizobium</taxon>
    </lineage>
</organism>
<evidence type="ECO:0000313" key="2">
    <source>
        <dbReference type="Proteomes" id="UP000051936"/>
    </source>
</evidence>
<dbReference type="InterPro" id="IPR035959">
    <property type="entry name" value="RutC-like_sf"/>
</dbReference>
<name>A0A0R3DKS6_9BRAD</name>
<dbReference type="EMBL" id="LJYG01000091">
    <property type="protein sequence ID" value="KRQ08990.1"/>
    <property type="molecule type" value="Genomic_DNA"/>
</dbReference>